<comment type="caution">
    <text evidence="1">The sequence shown here is derived from an EMBL/GenBank/DDBJ whole genome shotgun (WGS) entry which is preliminary data.</text>
</comment>
<dbReference type="EMBL" id="BQNB010011576">
    <property type="protein sequence ID" value="GJS92353.1"/>
    <property type="molecule type" value="Genomic_DNA"/>
</dbReference>
<protein>
    <submittedName>
        <fullName evidence="1">Uncharacterized protein</fullName>
    </submittedName>
</protein>
<evidence type="ECO:0000313" key="1">
    <source>
        <dbReference type="EMBL" id="GJS92353.1"/>
    </source>
</evidence>
<sequence>MDAPTIPVSAEENLGDPIDIRVDIIHPEPVAAVAFPAAAVVRTQAQHGEAIRGILEHLQGVPIEEEMSTLRFRMGMVEAENASLRGKIKTMEAIETITRSQEKSSKANAVNDALSRKKRIKPLRVRALVMTIGLDLPKKILNAQTGA</sequence>
<reference evidence="1" key="1">
    <citation type="journal article" date="2022" name="Int. J. Mol. Sci.">
        <title>Draft Genome of Tanacetum Coccineum: Genomic Comparison of Closely Related Tanacetum-Family Plants.</title>
        <authorList>
            <person name="Yamashiro T."/>
            <person name="Shiraishi A."/>
            <person name="Nakayama K."/>
            <person name="Satake H."/>
        </authorList>
    </citation>
    <scope>NUCLEOTIDE SEQUENCE</scope>
</reference>
<evidence type="ECO:0000313" key="2">
    <source>
        <dbReference type="Proteomes" id="UP001151760"/>
    </source>
</evidence>
<dbReference type="Proteomes" id="UP001151760">
    <property type="component" value="Unassembled WGS sequence"/>
</dbReference>
<name>A0ABQ4ZQ13_9ASTR</name>
<keyword evidence="2" id="KW-1185">Reference proteome</keyword>
<reference evidence="1" key="2">
    <citation type="submission" date="2022-01" db="EMBL/GenBank/DDBJ databases">
        <authorList>
            <person name="Yamashiro T."/>
            <person name="Shiraishi A."/>
            <person name="Satake H."/>
            <person name="Nakayama K."/>
        </authorList>
    </citation>
    <scope>NUCLEOTIDE SEQUENCE</scope>
</reference>
<accession>A0ABQ4ZQ13</accession>
<proteinExistence type="predicted"/>
<gene>
    <name evidence="1" type="ORF">Tco_0799321</name>
</gene>
<organism evidence="1 2">
    <name type="scientific">Tanacetum coccineum</name>
    <dbReference type="NCBI Taxonomy" id="301880"/>
    <lineage>
        <taxon>Eukaryota</taxon>
        <taxon>Viridiplantae</taxon>
        <taxon>Streptophyta</taxon>
        <taxon>Embryophyta</taxon>
        <taxon>Tracheophyta</taxon>
        <taxon>Spermatophyta</taxon>
        <taxon>Magnoliopsida</taxon>
        <taxon>eudicotyledons</taxon>
        <taxon>Gunneridae</taxon>
        <taxon>Pentapetalae</taxon>
        <taxon>asterids</taxon>
        <taxon>campanulids</taxon>
        <taxon>Asterales</taxon>
        <taxon>Asteraceae</taxon>
        <taxon>Asteroideae</taxon>
        <taxon>Anthemideae</taxon>
        <taxon>Anthemidinae</taxon>
        <taxon>Tanacetum</taxon>
    </lineage>
</organism>